<keyword evidence="3" id="KW-1185">Reference proteome</keyword>
<proteinExistence type="predicted"/>
<name>A0A3L6QLP4_PANMI</name>
<evidence type="ECO:0000256" key="1">
    <source>
        <dbReference type="SAM" id="SignalP"/>
    </source>
</evidence>
<organism evidence="2 3">
    <name type="scientific">Panicum miliaceum</name>
    <name type="common">Proso millet</name>
    <name type="synonym">Broomcorn millet</name>
    <dbReference type="NCBI Taxonomy" id="4540"/>
    <lineage>
        <taxon>Eukaryota</taxon>
        <taxon>Viridiplantae</taxon>
        <taxon>Streptophyta</taxon>
        <taxon>Embryophyta</taxon>
        <taxon>Tracheophyta</taxon>
        <taxon>Spermatophyta</taxon>
        <taxon>Magnoliopsida</taxon>
        <taxon>Liliopsida</taxon>
        <taxon>Poales</taxon>
        <taxon>Poaceae</taxon>
        <taxon>PACMAD clade</taxon>
        <taxon>Panicoideae</taxon>
        <taxon>Panicodae</taxon>
        <taxon>Paniceae</taxon>
        <taxon>Panicinae</taxon>
        <taxon>Panicum</taxon>
        <taxon>Panicum sect. Panicum</taxon>
    </lineage>
</organism>
<comment type="caution">
    <text evidence="2">The sequence shown here is derived from an EMBL/GenBank/DDBJ whole genome shotgun (WGS) entry which is preliminary data.</text>
</comment>
<keyword evidence="1" id="KW-0732">Signal</keyword>
<dbReference type="AlphaFoldDB" id="A0A3L6QLP4"/>
<feature type="signal peptide" evidence="1">
    <location>
        <begin position="1"/>
        <end position="38"/>
    </location>
</feature>
<protein>
    <submittedName>
        <fullName evidence="2">Uncharacterized protein</fullName>
    </submittedName>
</protein>
<sequence>MAPTLNSFAVLRRSRAQRMRRLLFFLLAVVVVPRSASAITRRDFPEGFVFGAGSSAFQGIIFSGEFRDFLKKKSPKRGGYHHCHKISKRNLTI</sequence>
<dbReference type="EMBL" id="PQIB02000011">
    <property type="protein sequence ID" value="RLM84448.1"/>
    <property type="molecule type" value="Genomic_DNA"/>
</dbReference>
<feature type="chain" id="PRO_5018211002" evidence="1">
    <location>
        <begin position="39"/>
        <end position="93"/>
    </location>
</feature>
<reference evidence="3" key="1">
    <citation type="journal article" date="2019" name="Nat. Commun.">
        <title>The genome of broomcorn millet.</title>
        <authorList>
            <person name="Zou C."/>
            <person name="Miki D."/>
            <person name="Li D."/>
            <person name="Tang Q."/>
            <person name="Xiao L."/>
            <person name="Rajput S."/>
            <person name="Deng P."/>
            <person name="Jia W."/>
            <person name="Huang R."/>
            <person name="Zhang M."/>
            <person name="Sun Y."/>
            <person name="Hu J."/>
            <person name="Fu X."/>
            <person name="Schnable P.S."/>
            <person name="Li F."/>
            <person name="Zhang H."/>
            <person name="Feng B."/>
            <person name="Zhu X."/>
            <person name="Liu R."/>
            <person name="Schnable J.C."/>
            <person name="Zhu J.-K."/>
            <person name="Zhang H."/>
        </authorList>
    </citation>
    <scope>NUCLEOTIDE SEQUENCE [LARGE SCALE GENOMIC DNA]</scope>
</reference>
<dbReference type="Proteomes" id="UP000275267">
    <property type="component" value="Unassembled WGS sequence"/>
</dbReference>
<dbReference type="STRING" id="4540.A0A3L6QLP4"/>
<accession>A0A3L6QLP4</accession>
<evidence type="ECO:0000313" key="3">
    <source>
        <dbReference type="Proteomes" id="UP000275267"/>
    </source>
</evidence>
<evidence type="ECO:0000313" key="2">
    <source>
        <dbReference type="EMBL" id="RLM84448.1"/>
    </source>
</evidence>
<gene>
    <name evidence="2" type="ORF">C2845_PM04G22350</name>
</gene>